<organism evidence="1 2">
    <name type="scientific">Nephila pilipes</name>
    <name type="common">Giant wood spider</name>
    <name type="synonym">Nephila maculata</name>
    <dbReference type="NCBI Taxonomy" id="299642"/>
    <lineage>
        <taxon>Eukaryota</taxon>
        <taxon>Metazoa</taxon>
        <taxon>Ecdysozoa</taxon>
        <taxon>Arthropoda</taxon>
        <taxon>Chelicerata</taxon>
        <taxon>Arachnida</taxon>
        <taxon>Araneae</taxon>
        <taxon>Araneomorphae</taxon>
        <taxon>Entelegynae</taxon>
        <taxon>Araneoidea</taxon>
        <taxon>Nephilidae</taxon>
        <taxon>Nephila</taxon>
    </lineage>
</organism>
<dbReference type="GO" id="GO:0090730">
    <property type="term" value="C:Las1 complex"/>
    <property type="evidence" value="ECO:0007669"/>
    <property type="project" value="InterPro"/>
</dbReference>
<dbReference type="Pfam" id="PF04031">
    <property type="entry name" value="Las1"/>
    <property type="match status" value="2"/>
</dbReference>
<gene>
    <name evidence="1" type="primary">Las1l</name>
    <name evidence="1" type="ORF">NPIL_533192</name>
</gene>
<evidence type="ECO:0000313" key="2">
    <source>
        <dbReference type="Proteomes" id="UP000887013"/>
    </source>
</evidence>
<dbReference type="GO" id="GO:0030687">
    <property type="term" value="C:preribosome, large subunit precursor"/>
    <property type="evidence" value="ECO:0007669"/>
    <property type="project" value="TreeGrafter"/>
</dbReference>
<comment type="caution">
    <text evidence="1">The sequence shown here is derived from an EMBL/GenBank/DDBJ whole genome shotgun (WGS) entry which is preliminary data.</text>
</comment>
<dbReference type="Proteomes" id="UP000887013">
    <property type="component" value="Unassembled WGS sequence"/>
</dbReference>
<keyword evidence="2" id="KW-1185">Reference proteome</keyword>
<protein>
    <submittedName>
        <fullName evidence="1">Ribosomal biogenesis protein LAS1L</fullName>
    </submittedName>
</protein>
<dbReference type="AlphaFoldDB" id="A0A8X6P2P4"/>
<dbReference type="GO" id="GO:0000470">
    <property type="term" value="P:maturation of LSU-rRNA"/>
    <property type="evidence" value="ECO:0007669"/>
    <property type="project" value="TreeGrafter"/>
</dbReference>
<dbReference type="OrthoDB" id="6435588at2759"/>
<dbReference type="PANTHER" id="PTHR15002:SF0">
    <property type="entry name" value="RIBOSOMAL BIOGENESIS PROTEIN LAS1L"/>
    <property type="match status" value="1"/>
</dbReference>
<dbReference type="PANTHER" id="PTHR15002">
    <property type="entry name" value="RIBOSOMAL BIOGENESIS PROTEIN LAS1L"/>
    <property type="match status" value="1"/>
</dbReference>
<accession>A0A8X6P2P4</accession>
<dbReference type="GO" id="GO:0004519">
    <property type="term" value="F:endonuclease activity"/>
    <property type="evidence" value="ECO:0007669"/>
    <property type="project" value="InterPro"/>
</dbReference>
<evidence type="ECO:0000313" key="1">
    <source>
        <dbReference type="EMBL" id="GFT44384.1"/>
    </source>
</evidence>
<reference evidence="1" key="1">
    <citation type="submission" date="2020-08" db="EMBL/GenBank/DDBJ databases">
        <title>Multicomponent nature underlies the extraordinary mechanical properties of spider dragline silk.</title>
        <authorList>
            <person name="Kono N."/>
            <person name="Nakamura H."/>
            <person name="Mori M."/>
            <person name="Yoshida Y."/>
            <person name="Ohtoshi R."/>
            <person name="Malay A.D."/>
            <person name="Moran D.A.P."/>
            <person name="Tomita M."/>
            <person name="Numata K."/>
            <person name="Arakawa K."/>
        </authorList>
    </citation>
    <scope>NUCLEOTIDE SEQUENCE</scope>
</reference>
<proteinExistence type="predicted"/>
<dbReference type="InterPro" id="IPR007174">
    <property type="entry name" value="Las1"/>
</dbReference>
<sequence length="560" mass="64275">MNSEDHLNLVPWMNPDQFRKVYQYLYSKSISDKRWAVDQIAVWETRCYPALPTAIEATVVLVRAVIQDLLFEAEKTFCQEGDIQMLYSMALVRCYPALPTAIEATVVLVRAVIQDLLFEAEKTFCQEGDIQMLYSMALVRFVNIIAEHQRSSTTWITVASVAMKLNIPLWIIDLRNDASHSICPSLPLLRMGAERALLYLEDAFWKTEAVSLHSILNVSSGLEGEILASIEAYKNLQFQSLEKRSPMKHLDQSTILKKIQIYIKKHWKMFVNILVQPSVFTAAEDLVRLLKISDVMFLEDEENMYLPIRLEKFWLPLLHLIHRSDLIPNFLESLLIAQEKCKIRICQKAAIAWAVQIFTGPSASSPMSNLFRRKGLLFDLHRLLYACLKSTNQYSMHFFDMVIQKLGDRKKYCNLFCILALYQGVCLPEEQNLRVSKANKEMIFTVEDVEEDLNELKRNGKPATSNDNIWSLAPVNMDFTNIPLGAVLNTSVLNDSEMESVEPEERGIVIGPHPDDNFIILNKNDDEGTVEEKITVDTNMLQASFLVEKFGMIYSKRLKR</sequence>
<dbReference type="GO" id="GO:0000460">
    <property type="term" value="P:maturation of 5.8S rRNA"/>
    <property type="evidence" value="ECO:0007669"/>
    <property type="project" value="TreeGrafter"/>
</dbReference>
<name>A0A8X6P2P4_NEPPI</name>
<dbReference type="EMBL" id="BMAW01015531">
    <property type="protein sequence ID" value="GFT44384.1"/>
    <property type="molecule type" value="Genomic_DNA"/>
</dbReference>